<dbReference type="GO" id="GO:0000082">
    <property type="term" value="P:G1/S transition of mitotic cell cycle"/>
    <property type="evidence" value="ECO:0000318"/>
    <property type="project" value="GO_Central"/>
</dbReference>
<dbReference type="Pfam" id="PF02984">
    <property type="entry name" value="Cyclin_C"/>
    <property type="match status" value="1"/>
</dbReference>
<sequence>MNRATSNVLQRSNSRRKRKIQPASHFKKLRSKINRRKRSQISPILRRSSNSMFVGKKTEFSAFPAASSSASCFSDEISCNSNWISEASQNLKKKPRSIRRKRGAEEIRGPEVEIREGERSFCQPKKTDGEQFRRITRSFYRLEENKVTMEKKGSRDRGMELSELSCVDSFSGADVLDDGKSHDKTHEVRERNLTRKRRARKGAEKADENEENTVSEVIALSEASCDKPLQQENVPSLSKPGEFSGEVWKLGAKIYSPGIHGNEVSSDISCLESITEAKNLNLCPFVDSLPTKAMKDEENRAQVMYVESNIAVSNSESNAEHKAKFLNFNCDLTCSEKFTYETDSNYSISQDMTISQLESEIFPRNSDIDFSDLSPLFSIESSSDFSEQSNENSPQSDCFLLLLQFTQQFSKLSFHPDVNEPSHIEDEYFDEFTLMRFEDEEQEESYKMLRRRERKQVFLHDYAEEYCSTTEYGELVLRQRFQMVNWIIEQANAKNLQPETMFLGVSLLDRFLSRGFFNNTRNLQLVGIACLTLATRIEENQPFNCVRQRVFHIGSNAYTRCEVVAMEWLVQETLNFQCFLPTTYNFLWFYLKAASADEEVERRAKYLALLSLLDHEQLCYWPSTVAAGLVILACLAANRDSSCQCVMETHVRSKNDDLPECIQSLEWLVKYVH</sequence>
<dbReference type="OrthoDB" id="5590282at2759"/>
<accession>A0A1U8B5V0</accession>
<dbReference type="OMA" id="WVMETHV"/>
<protein>
    <submittedName>
        <fullName evidence="10">Cyclin-SDS</fullName>
    </submittedName>
</protein>
<name>A0A1U8B5V0_NELNU</name>
<evidence type="ECO:0000313" key="10">
    <source>
        <dbReference type="RefSeq" id="XP_010271223.1"/>
    </source>
</evidence>
<dbReference type="InterPro" id="IPR036915">
    <property type="entry name" value="Cyclin-like_sf"/>
</dbReference>
<dbReference type="GeneID" id="104607298"/>
<evidence type="ECO:0000259" key="8">
    <source>
        <dbReference type="SMART" id="SM00385"/>
    </source>
</evidence>
<dbReference type="AlphaFoldDB" id="A0A1U8B5V0"/>
<evidence type="ECO:0000313" key="9">
    <source>
        <dbReference type="Proteomes" id="UP000189703"/>
    </source>
</evidence>
<dbReference type="GO" id="GO:0005634">
    <property type="term" value="C:nucleus"/>
    <property type="evidence" value="ECO:0000318"/>
    <property type="project" value="GO_Central"/>
</dbReference>
<feature type="region of interest" description="Disordered" evidence="7">
    <location>
        <begin position="1"/>
        <end position="23"/>
    </location>
</feature>
<dbReference type="GO" id="GO:0016538">
    <property type="term" value="F:cyclin-dependent protein serine/threonine kinase regulator activity"/>
    <property type="evidence" value="ECO:0000318"/>
    <property type="project" value="GO_Central"/>
</dbReference>
<feature type="compositionally biased region" description="Basic residues" evidence="7">
    <location>
        <begin position="13"/>
        <end position="23"/>
    </location>
</feature>
<dbReference type="FunCoup" id="A0A1U8B5V0">
    <property type="interactions" value="800"/>
</dbReference>
<reference evidence="10" key="1">
    <citation type="submission" date="2025-08" db="UniProtKB">
        <authorList>
            <consortium name="RefSeq"/>
        </authorList>
    </citation>
    <scope>IDENTIFICATION</scope>
</reference>
<dbReference type="Gene3D" id="1.10.472.10">
    <property type="entry name" value="Cyclin-like"/>
    <property type="match status" value="2"/>
</dbReference>
<dbReference type="Pfam" id="PF00134">
    <property type="entry name" value="Cyclin_N"/>
    <property type="match status" value="1"/>
</dbReference>
<dbReference type="InterPro" id="IPR006671">
    <property type="entry name" value="Cyclin_N"/>
</dbReference>
<dbReference type="eggNOG" id="KOG0653">
    <property type="taxonomic scope" value="Eukaryota"/>
</dbReference>
<dbReference type="Proteomes" id="UP000189703">
    <property type="component" value="Unplaced"/>
</dbReference>
<keyword evidence="2" id="KW-0132">Cell division</keyword>
<dbReference type="InParanoid" id="A0A1U8B5V0"/>
<dbReference type="FunFam" id="1.10.472.10:FF:000100">
    <property type="entry name" value="Cyclin-SDS"/>
    <property type="match status" value="1"/>
</dbReference>
<keyword evidence="5" id="KW-0131">Cell cycle</keyword>
<comment type="similarity">
    <text evidence="1 6">Belongs to the cyclin family.</text>
</comment>
<dbReference type="GO" id="GO:0005737">
    <property type="term" value="C:cytoplasm"/>
    <property type="evidence" value="ECO:0000318"/>
    <property type="project" value="GO_Central"/>
</dbReference>
<dbReference type="PANTHER" id="PTHR10177">
    <property type="entry name" value="CYCLINS"/>
    <property type="match status" value="1"/>
</dbReference>
<dbReference type="STRING" id="4432.A0A1U8B5V0"/>
<dbReference type="SUPFAM" id="SSF47954">
    <property type="entry name" value="Cyclin-like"/>
    <property type="match status" value="2"/>
</dbReference>
<dbReference type="CDD" id="cd20721">
    <property type="entry name" value="CYCLIN_SDS-like_rpt2"/>
    <property type="match status" value="1"/>
</dbReference>
<dbReference type="SMART" id="SM00385">
    <property type="entry name" value="CYCLIN"/>
    <property type="match status" value="1"/>
</dbReference>
<feature type="compositionally biased region" description="Polar residues" evidence="7">
    <location>
        <begin position="1"/>
        <end position="12"/>
    </location>
</feature>
<keyword evidence="9" id="KW-1185">Reference proteome</keyword>
<evidence type="ECO:0000256" key="3">
    <source>
        <dbReference type="ARBA" id="ARBA00023127"/>
    </source>
</evidence>
<gene>
    <name evidence="10" type="primary">LOC104607298</name>
</gene>
<evidence type="ECO:0000256" key="2">
    <source>
        <dbReference type="ARBA" id="ARBA00022618"/>
    </source>
</evidence>
<dbReference type="RefSeq" id="XP_010271223.1">
    <property type="nucleotide sequence ID" value="XM_010272921.2"/>
</dbReference>
<dbReference type="InterPro" id="IPR048258">
    <property type="entry name" value="Cyclins_cyclin-box"/>
</dbReference>
<dbReference type="GO" id="GO:0007129">
    <property type="term" value="P:homologous chromosome pairing at meiosis"/>
    <property type="evidence" value="ECO:0007669"/>
    <property type="project" value="UniProtKB-ARBA"/>
</dbReference>
<evidence type="ECO:0000256" key="1">
    <source>
        <dbReference type="ARBA" id="ARBA00008742"/>
    </source>
</evidence>
<feature type="domain" description="Cyclin-like" evidence="8">
    <location>
        <begin position="485"/>
        <end position="572"/>
    </location>
</feature>
<evidence type="ECO:0000256" key="4">
    <source>
        <dbReference type="ARBA" id="ARBA00023254"/>
    </source>
</evidence>
<organism evidence="9 10">
    <name type="scientific">Nelumbo nucifera</name>
    <name type="common">Sacred lotus</name>
    <dbReference type="NCBI Taxonomy" id="4432"/>
    <lineage>
        <taxon>Eukaryota</taxon>
        <taxon>Viridiplantae</taxon>
        <taxon>Streptophyta</taxon>
        <taxon>Embryophyta</taxon>
        <taxon>Tracheophyta</taxon>
        <taxon>Spermatophyta</taxon>
        <taxon>Magnoliopsida</taxon>
        <taxon>Proteales</taxon>
        <taxon>Nelumbonaceae</taxon>
        <taxon>Nelumbo</taxon>
    </lineage>
</organism>
<dbReference type="InterPro" id="IPR039361">
    <property type="entry name" value="Cyclin"/>
</dbReference>
<proteinExistence type="inferred from homology"/>
<dbReference type="GO" id="GO:0051301">
    <property type="term" value="P:cell division"/>
    <property type="evidence" value="ECO:0007669"/>
    <property type="project" value="UniProtKB-KW"/>
</dbReference>
<evidence type="ECO:0000256" key="6">
    <source>
        <dbReference type="RuleBase" id="RU000383"/>
    </source>
</evidence>
<dbReference type="InterPro" id="IPR004367">
    <property type="entry name" value="Cyclin_C-dom"/>
</dbReference>
<dbReference type="PROSITE" id="PS00292">
    <property type="entry name" value="CYCLINS"/>
    <property type="match status" value="1"/>
</dbReference>
<dbReference type="GO" id="GO:0000307">
    <property type="term" value="C:cyclin-dependent protein kinase holoenzyme complex"/>
    <property type="evidence" value="ECO:0000318"/>
    <property type="project" value="GO_Central"/>
</dbReference>
<dbReference type="InterPro" id="IPR013763">
    <property type="entry name" value="Cyclin-like_dom"/>
</dbReference>
<dbReference type="KEGG" id="nnu:104607298"/>
<evidence type="ECO:0000256" key="7">
    <source>
        <dbReference type="SAM" id="MobiDB-lite"/>
    </source>
</evidence>
<keyword evidence="4" id="KW-0469">Meiosis</keyword>
<evidence type="ECO:0000256" key="5">
    <source>
        <dbReference type="ARBA" id="ARBA00023306"/>
    </source>
</evidence>
<keyword evidence="3 6" id="KW-0195">Cyclin</keyword>